<keyword evidence="9" id="KW-1185">Reference proteome</keyword>
<evidence type="ECO:0000256" key="1">
    <source>
        <dbReference type="ARBA" id="ARBA00022450"/>
    </source>
</evidence>
<dbReference type="Pfam" id="PF02801">
    <property type="entry name" value="Ketoacyl-synt_C"/>
    <property type="match status" value="1"/>
</dbReference>
<dbReference type="InterPro" id="IPR016039">
    <property type="entry name" value="Thiolase-like"/>
</dbReference>
<dbReference type="InterPro" id="IPR036736">
    <property type="entry name" value="ACP-like_sf"/>
</dbReference>
<gene>
    <name evidence="8" type="ORF">NDI38_21490</name>
</gene>
<evidence type="ECO:0000259" key="7">
    <source>
        <dbReference type="PROSITE" id="PS52019"/>
    </source>
</evidence>
<evidence type="ECO:0000256" key="2">
    <source>
        <dbReference type="ARBA" id="ARBA00022553"/>
    </source>
</evidence>
<evidence type="ECO:0000259" key="5">
    <source>
        <dbReference type="PROSITE" id="PS50075"/>
    </source>
</evidence>
<dbReference type="PANTHER" id="PTHR43074">
    <property type="entry name" value="OMEGA-3 POLYUNSATURATED FATTY ACID SYNTHASE PFAB-RELATED"/>
    <property type="match status" value="1"/>
</dbReference>
<dbReference type="Gene3D" id="3.40.47.10">
    <property type="match status" value="1"/>
</dbReference>
<feature type="domain" description="Carrier" evidence="5">
    <location>
        <begin position="1443"/>
        <end position="1523"/>
    </location>
</feature>
<feature type="domain" description="Carrier" evidence="5">
    <location>
        <begin position="1067"/>
        <end position="1147"/>
    </location>
</feature>
<feature type="domain" description="Carrier" evidence="5">
    <location>
        <begin position="1324"/>
        <end position="1404"/>
    </location>
</feature>
<dbReference type="Pfam" id="PF16197">
    <property type="entry name" value="KAsynt_C_assoc"/>
    <property type="match status" value="1"/>
</dbReference>
<evidence type="ECO:0000259" key="6">
    <source>
        <dbReference type="PROSITE" id="PS52004"/>
    </source>
</evidence>
<evidence type="ECO:0000256" key="4">
    <source>
        <dbReference type="PROSITE-ProRule" id="PRU01363"/>
    </source>
</evidence>
<dbReference type="SMART" id="SM00825">
    <property type="entry name" value="PKS_KS"/>
    <property type="match status" value="1"/>
</dbReference>
<dbReference type="InterPro" id="IPR016035">
    <property type="entry name" value="Acyl_Trfase/lysoPLipase"/>
</dbReference>
<feature type="domain" description="Ketosynthase family 3 (KS3)" evidence="6">
    <location>
        <begin position="57"/>
        <end position="514"/>
    </location>
</feature>
<dbReference type="Pfam" id="PF00550">
    <property type="entry name" value="PP-binding"/>
    <property type="match status" value="4"/>
</dbReference>
<dbReference type="InterPro" id="IPR014043">
    <property type="entry name" value="Acyl_transferase_dom"/>
</dbReference>
<feature type="active site" description="Proton donor; for dehydratase activity" evidence="4">
    <location>
        <position position="2286"/>
    </location>
</feature>
<dbReference type="SUPFAM" id="SSF52151">
    <property type="entry name" value="FabD/lysophospholipase-like"/>
    <property type="match status" value="1"/>
</dbReference>
<sequence length="2390" mass="260204">MNRGVECSFPSPVLQRLLQLHQDINQLQTQIEQGIGHQSMQPEQSSEMEVLSTKMNQTPIAIVGMASLFPQSKDLQAYWTNIVQKADCITDVPASRWNIDDYYDPDPTAPDKTYCKRGGFLPDIDFNPMEFGLPPNILEVTDIAQILSLVVAKQALKDAGCDQATEAVRDRIGVILGVGGGQKLITPLTARLQSPILEKVLISSGLSQEETQTIVEKVKLAYIGWEENSFPGMLGNVIAGRIANRLDLGGINCVVDAACAGSLSALQMALDQLSSGRSDMMITGGVDADNSPFMYLCFSKTPAFTKQDQMRPFDAASDGMLVGEGIGMMVLKRLADAERDGDRIYAVIKGMGASSDGKYKSIYAPRPSGQAKALRCAYENADCDPSSVRLIEAHGTGTAAGDPVEFAALQEVLSEANAEVQAIALGSVKSQIGHTKAASGAAGLIKAALSLHHKILPPTLNVTQPNPKLNIEQSPFYLNTEPRPWMRSEADPPRRAGVSSFGFGGTNFHVVLEEYTGKQPQAYRLHQVPAILLFAANDPAQLLTQCETVWTKWQTDAAEKHYQEWVLASRVIAIPATSARLGFVAASLSEARQLLQTAIQTLKHQMAVDFWQHPQGICYRKAGMDTADKVVALFPGQGSQYLNMGRELALNFPAVQQSFATMDLLFQRDQLSPISQVVYPRPVFTTAQQQQQTESLQKTEHAQPAIGALSMGLYKILQQAGFQADFVAGHSFGEVTALWAAGALSDADYCFLVKARGQALAAPAHPNFDAGAMLSITGDLETIQNVAKNFPNVLIANWNSNQQIVLAGATPEIANIEQRFTEFGCSVTRLPVSAAFHTPLVSHAYQRFAQALRIVNFNRPSVPVYSNVTAEPYPNNATEIGQTLASQLLNPVHFKQEIEKIYAAGGRIFVEIGPRSVLTHLTQNILEGQPHLAIALNPSRNGDSDRQFRTAVMQLQVAGLPLKDFDPYGLEPEPAVPKNGMTVRVNGGNYVSEKTRTAFEQTLQDGYQISRQPQLLTQPVTPSVVRPTVAVPIMVQQVVEPQIEPQLVPSVRSLREEPKRALSQPQIDVTQFIAPMLQIVSEKTGYPAEMLSLSMDMEADLGIDSIKRVEILGAMQDQYPELPPMQPEILSELRTLEQIVDYLGQQKVNCENSESPTIVPVNKAVPSISTPSVGNSPSTVSVKPQKISFDLSLMQTLLAIVSEKTGYPVQLLTLEMDMEADLGIDSIKRVEILGAMQDQFASLSSVEPEALAELRTLSQIVQHLGQQPESTTMMRATEAQSVAVETSVPSLSAQPLVAQSALLGPALASVTTAPELIATPASALEPSQLVSPLLTIVSEKTGYPSEMLSLEMDMEADLGIDSIKRVEILGAMQDQFPDLPAANPETLAEMRTLAQIVEYMGQSQVAGSHPVSSLAPVAFAAPTMPVTIPAIAPEPFEVAASTIVLKQLIADLLNIVSEKTGYPAAMLNLAMDMEADLGIDSIKRVEILGAVQDAFPDLPAVNPEALAEMRTLEQIVQYMGQQAATTEKKKAIVSEAPPVFKLPEETLIQRGKATLTPLPPPDWLDFSLPIQSVCLVTDDGSPLTGQLVQKLTTQGWQVVVFSFPETLVAQLQPSTLPIPRIVLKDLSEAHLKQQLDAVTQQYGSIAVFIHLQPRFETSSIAAIPKRSQIMLHHPAATATLKHLFFIAKYLKRSLTEAAKDHRSCFLTVTRLDGEFGLKSASLNSADMLSGGLFGLTKTLNLEWSQVFCRAIDIAPDYSVTTAAQQIVQELHDPNQLIAEVGYGAAGRVTLTCGQVIELASTRPMTIDRHPVFLVSGGGKGITAQCITHLACYTHCKFILVGRSELIAEPNWAEGVEPASELKQRAIAALMAENPKTTPAQIQKAVNAVLSHREITATLQAIQQAGGEAEYLSADLTQVTDLRPRLDTIIQRFGPITGIIHGAGTLADKLIENKSERDFDRVYTTKIVGLNTLLASVDNNQLKHLVLFSSAAGFYGNIGQSDYAIANEILNKFAHQFKRQHPDCHVVSFNWGPWDSGMVTQEVKQIFAQRKIEVIPTEIGTQVFAYQLLQGNPETVQVLVGSPLAVLAASMGGDLKTYCIRRRLCLSDNSFLADHTIGQQVVLPVVCSAAWVANTCEQLYPGYRFFRCGQHKVFKGIVFDQSLASEYILSVEEVNTDQPGEIQLKTMIWSQLPSGQPRYHYSTDITLVQTLPPAPRYKSFDFTPDPAIVKLAAYQDGTLFHGPSFQGIQRVLNLTPQRLTLECVLPTVSFDQRQQFSDQALDAIVQDMSYQGLLIWVRQFHQAGSLPLSCQKSEQFEAVPVGQPFYVSIEIVSSTSTKLVANAVTHDAEGKVYSQIFGAAVTISQQLNRLFGVPDTTSAGFPPALHPSLFS</sequence>
<feature type="domain" description="PKS/mFAS DH" evidence="7">
    <location>
        <begin position="2076"/>
        <end position="2369"/>
    </location>
</feature>
<dbReference type="SMART" id="SM00827">
    <property type="entry name" value="PKS_AT"/>
    <property type="match status" value="1"/>
</dbReference>
<dbReference type="SMART" id="SM00822">
    <property type="entry name" value="PKS_KR"/>
    <property type="match status" value="1"/>
</dbReference>
<dbReference type="InterPro" id="IPR052568">
    <property type="entry name" value="PKS-FAS_Synthase"/>
</dbReference>
<organism evidence="8 9">
    <name type="scientific">Stenomitos frigidus AS-A4</name>
    <dbReference type="NCBI Taxonomy" id="2933935"/>
    <lineage>
        <taxon>Bacteria</taxon>
        <taxon>Bacillati</taxon>
        <taxon>Cyanobacteriota</taxon>
        <taxon>Cyanophyceae</taxon>
        <taxon>Leptolyngbyales</taxon>
        <taxon>Leptolyngbyaceae</taxon>
        <taxon>Stenomitos</taxon>
    </lineage>
</organism>
<dbReference type="PROSITE" id="PS50075">
    <property type="entry name" value="CARRIER"/>
    <property type="match status" value="4"/>
</dbReference>
<dbReference type="Gene3D" id="3.30.70.250">
    <property type="entry name" value="Malonyl-CoA ACP transacylase, ACP-binding"/>
    <property type="match status" value="1"/>
</dbReference>
<dbReference type="SUPFAM" id="SSF53901">
    <property type="entry name" value="Thiolase-like"/>
    <property type="match status" value="1"/>
</dbReference>
<dbReference type="Gene3D" id="3.40.366.10">
    <property type="entry name" value="Malonyl-Coenzyme A Acyl Carrier Protein, domain 2"/>
    <property type="match status" value="1"/>
</dbReference>
<dbReference type="Gene3D" id="1.10.1200.10">
    <property type="entry name" value="ACP-like"/>
    <property type="match status" value="4"/>
</dbReference>
<dbReference type="PROSITE" id="PS52004">
    <property type="entry name" value="KS3_2"/>
    <property type="match status" value="1"/>
</dbReference>
<dbReference type="CDD" id="cd08953">
    <property type="entry name" value="KR_2_SDR_x"/>
    <property type="match status" value="1"/>
</dbReference>
<dbReference type="InterPro" id="IPR001227">
    <property type="entry name" value="Ac_transferase_dom_sf"/>
</dbReference>
<dbReference type="InterPro" id="IPR042104">
    <property type="entry name" value="PKS_dehydratase_sf"/>
</dbReference>
<feature type="active site" description="Proton acceptor; for dehydratase activity" evidence="4">
    <location>
        <position position="2114"/>
    </location>
</feature>
<dbReference type="InterPro" id="IPR020841">
    <property type="entry name" value="PKS_Beta-ketoAc_synthase_dom"/>
</dbReference>
<protein>
    <submittedName>
        <fullName evidence="8">SDR family NAD(P)-dependent oxidoreductase</fullName>
    </submittedName>
</protein>
<dbReference type="InterPro" id="IPR014030">
    <property type="entry name" value="Ketoacyl_synth_N"/>
</dbReference>
<dbReference type="InterPro" id="IPR057326">
    <property type="entry name" value="KR_dom"/>
</dbReference>
<dbReference type="InterPro" id="IPR032821">
    <property type="entry name" value="PKS_assoc"/>
</dbReference>
<reference evidence="8 9" key="1">
    <citation type="submission" date="2022-04" db="EMBL/GenBank/DDBJ databases">
        <title>Positive selection, recombination, and allopatry shape intraspecific diversity of widespread and dominant cyanobacteria.</title>
        <authorList>
            <person name="Wei J."/>
            <person name="Shu W."/>
            <person name="Hu C."/>
        </authorList>
    </citation>
    <scope>NUCLEOTIDE SEQUENCE [LARGE SCALE GENOMIC DNA]</scope>
    <source>
        <strain evidence="8 9">AS-A4</strain>
    </source>
</reference>
<dbReference type="Pfam" id="PF08659">
    <property type="entry name" value="KR"/>
    <property type="match status" value="1"/>
</dbReference>
<keyword evidence="3" id="KW-0808">Transferase</keyword>
<dbReference type="SUPFAM" id="SSF55048">
    <property type="entry name" value="Probable ACP-binding domain of malonyl-CoA ACP transacylase"/>
    <property type="match status" value="1"/>
</dbReference>
<dbReference type="Gene3D" id="3.40.50.720">
    <property type="entry name" value="NAD(P)-binding Rossmann-like Domain"/>
    <property type="match status" value="1"/>
</dbReference>
<proteinExistence type="predicted"/>
<dbReference type="InterPro" id="IPR016036">
    <property type="entry name" value="Malonyl_transacylase_ACP-bd"/>
</dbReference>
<dbReference type="InterPro" id="IPR014031">
    <property type="entry name" value="Ketoacyl_synth_C"/>
</dbReference>
<comment type="caution">
    <text evidence="8">The sequence shown here is derived from an EMBL/GenBank/DDBJ whole genome shotgun (WGS) entry which is preliminary data.</text>
</comment>
<dbReference type="SUPFAM" id="SSF47336">
    <property type="entry name" value="ACP-like"/>
    <property type="match status" value="4"/>
</dbReference>
<dbReference type="SUPFAM" id="SSF51735">
    <property type="entry name" value="NAD(P)-binding Rossmann-fold domains"/>
    <property type="match status" value="1"/>
</dbReference>
<feature type="domain" description="Carrier" evidence="5">
    <location>
        <begin position="1188"/>
        <end position="1268"/>
    </location>
</feature>
<dbReference type="Pfam" id="PF00109">
    <property type="entry name" value="ketoacyl-synt"/>
    <property type="match status" value="1"/>
</dbReference>
<feature type="region of interest" description="C-terminal hotdog fold" evidence="4">
    <location>
        <begin position="2221"/>
        <end position="2369"/>
    </location>
</feature>
<dbReference type="Gene3D" id="3.10.129.110">
    <property type="entry name" value="Polyketide synthase dehydratase"/>
    <property type="match status" value="1"/>
</dbReference>
<dbReference type="Proteomes" id="UP001476950">
    <property type="component" value="Unassembled WGS sequence"/>
</dbReference>
<feature type="region of interest" description="N-terminal hotdog fold" evidence="4">
    <location>
        <begin position="2076"/>
        <end position="2203"/>
    </location>
</feature>
<dbReference type="PROSITE" id="PS52019">
    <property type="entry name" value="PKS_MFAS_DH"/>
    <property type="match status" value="1"/>
</dbReference>
<dbReference type="InterPro" id="IPR036291">
    <property type="entry name" value="NAD(P)-bd_dom_sf"/>
</dbReference>
<name>A0ABV0KPA0_9CYAN</name>
<dbReference type="InterPro" id="IPR009081">
    <property type="entry name" value="PP-bd_ACP"/>
</dbReference>
<evidence type="ECO:0000313" key="8">
    <source>
        <dbReference type="EMBL" id="MEP1061010.1"/>
    </source>
</evidence>
<dbReference type="NCBIfam" id="TIGR02813">
    <property type="entry name" value="omega_3_PfaA"/>
    <property type="match status" value="1"/>
</dbReference>
<dbReference type="InterPro" id="IPR013968">
    <property type="entry name" value="PKS_KR"/>
</dbReference>
<dbReference type="Pfam" id="PF00698">
    <property type="entry name" value="Acyl_transf_1"/>
    <property type="match status" value="1"/>
</dbReference>
<evidence type="ECO:0000313" key="9">
    <source>
        <dbReference type="Proteomes" id="UP001476950"/>
    </source>
</evidence>
<accession>A0ABV0KPA0</accession>
<dbReference type="InterPro" id="IPR004432">
    <property type="entry name" value="Omega_3_polyunsat_FA_synth"/>
</dbReference>
<keyword evidence="1" id="KW-0596">Phosphopantetheine</keyword>
<dbReference type="EMBL" id="JAMPLM010000025">
    <property type="protein sequence ID" value="MEP1061010.1"/>
    <property type="molecule type" value="Genomic_DNA"/>
</dbReference>
<dbReference type="PANTHER" id="PTHR43074:SF1">
    <property type="entry name" value="BETA-KETOACYL SYNTHASE FAMILY PROTEIN-RELATED"/>
    <property type="match status" value="1"/>
</dbReference>
<dbReference type="InterPro" id="IPR049900">
    <property type="entry name" value="PKS_mFAS_DH"/>
</dbReference>
<evidence type="ECO:0000256" key="3">
    <source>
        <dbReference type="ARBA" id="ARBA00022679"/>
    </source>
</evidence>
<dbReference type="CDD" id="cd00833">
    <property type="entry name" value="PKS"/>
    <property type="match status" value="1"/>
</dbReference>
<keyword evidence="2" id="KW-0597">Phosphoprotein</keyword>